<dbReference type="InterPro" id="IPR027417">
    <property type="entry name" value="P-loop_NTPase"/>
</dbReference>
<keyword evidence="3" id="KW-0547">Nucleotide-binding</keyword>
<comment type="similarity">
    <text evidence="1">Belongs to the ABC transporter superfamily.</text>
</comment>
<keyword evidence="2" id="KW-0813">Transport</keyword>
<proteinExistence type="inferred from homology"/>
<organism evidence="6 7">
    <name type="scientific">Candidatus Marsarchaeota G2 archaeon ECH_B_SAG-C16</name>
    <dbReference type="NCBI Taxonomy" id="1978163"/>
    <lineage>
        <taxon>Archaea</taxon>
        <taxon>Candidatus Marsarchaeota</taxon>
        <taxon>Candidatus Marsarchaeota group 2</taxon>
    </lineage>
</organism>
<dbReference type="InterPro" id="IPR003439">
    <property type="entry name" value="ABC_transporter-like_ATP-bd"/>
</dbReference>
<comment type="caution">
    <text evidence="6">The sequence shown here is derived from an EMBL/GenBank/DDBJ whole genome shotgun (WGS) entry which is preliminary data.</text>
</comment>
<dbReference type="SUPFAM" id="SSF52540">
    <property type="entry name" value="P-loop containing nucleoside triphosphate hydrolases"/>
    <property type="match status" value="1"/>
</dbReference>
<dbReference type="InterPro" id="IPR017871">
    <property type="entry name" value="ABC_transporter-like_CS"/>
</dbReference>
<evidence type="ECO:0000256" key="3">
    <source>
        <dbReference type="ARBA" id="ARBA00022741"/>
    </source>
</evidence>
<dbReference type="AlphaFoldDB" id="A0A2R6BEZ6"/>
<gene>
    <name evidence="6" type="ORF">B9Q09_01125</name>
</gene>
<protein>
    <recommendedName>
        <fullName evidence="5">ABC transporter domain-containing protein</fullName>
    </recommendedName>
</protein>
<dbReference type="InterPro" id="IPR050763">
    <property type="entry name" value="ABC_transporter_ATP-binding"/>
</dbReference>
<evidence type="ECO:0000313" key="7">
    <source>
        <dbReference type="Proteomes" id="UP000240681"/>
    </source>
</evidence>
<sequence length="316" mass="35571">MAIEARELSKSFRINSKLPIPMSPSSKKAGQEGVSIERKVFDRISFTLDNGISCVVGPNGSGKTTLIRVLSTDIPPDSGSCTVMSYDLVKEKNHVRSIISTMFQGGSYFFDNQLTVGENIAFLSEVLELDKGKIRELMEVMRVNDYIGFKFGFLSHGNKKKMALIRAIALDRPVLLLDEPTSDLDFAARMAVRKILQDIGEKKTILITTHEIEDIELCKKLLILYDAALKEYDRESILKLANNFKVISIEKPNDNLGLEGCVLLSKSREQIRILVSNQEVEELIRRLQGYTQLVVGKPNISDIVIYISRLNNRSNW</sequence>
<keyword evidence="4" id="KW-0067">ATP-binding</keyword>
<feature type="domain" description="ABC transporter" evidence="5">
    <location>
        <begin position="3"/>
        <end position="251"/>
    </location>
</feature>
<dbReference type="Gene3D" id="3.40.50.300">
    <property type="entry name" value="P-loop containing nucleotide triphosphate hydrolases"/>
    <property type="match status" value="1"/>
</dbReference>
<evidence type="ECO:0000259" key="5">
    <source>
        <dbReference type="PROSITE" id="PS50893"/>
    </source>
</evidence>
<accession>A0A2R6BEZ6</accession>
<evidence type="ECO:0000256" key="1">
    <source>
        <dbReference type="ARBA" id="ARBA00005417"/>
    </source>
</evidence>
<dbReference type="PANTHER" id="PTHR42711">
    <property type="entry name" value="ABC TRANSPORTER ATP-BINDING PROTEIN"/>
    <property type="match status" value="1"/>
</dbReference>
<name>A0A2R6BEZ6_9ARCH</name>
<dbReference type="InterPro" id="IPR003593">
    <property type="entry name" value="AAA+_ATPase"/>
</dbReference>
<dbReference type="Pfam" id="PF00005">
    <property type="entry name" value="ABC_tran"/>
    <property type="match status" value="1"/>
</dbReference>
<dbReference type="PANTHER" id="PTHR42711:SF5">
    <property type="entry name" value="ABC TRANSPORTER ATP-BINDING PROTEIN NATA"/>
    <property type="match status" value="1"/>
</dbReference>
<reference evidence="6 7" key="1">
    <citation type="submission" date="2017-04" db="EMBL/GenBank/DDBJ databases">
        <title>Novel microbial lineages endemic to geothermal iron-oxide mats fill important gaps in the evolutionary history of Archaea.</title>
        <authorList>
            <person name="Jay Z.J."/>
            <person name="Beam J.P."/>
            <person name="Dlakic M."/>
            <person name="Rusch D.B."/>
            <person name="Kozubal M.A."/>
            <person name="Inskeep W.P."/>
        </authorList>
    </citation>
    <scope>NUCLEOTIDE SEQUENCE [LARGE SCALE GENOMIC DNA]</scope>
    <source>
        <strain evidence="6">ECH_B_SAG-C16</strain>
    </source>
</reference>
<dbReference type="GO" id="GO:0016887">
    <property type="term" value="F:ATP hydrolysis activity"/>
    <property type="evidence" value="ECO:0007669"/>
    <property type="project" value="InterPro"/>
</dbReference>
<evidence type="ECO:0000256" key="2">
    <source>
        <dbReference type="ARBA" id="ARBA00022448"/>
    </source>
</evidence>
<dbReference type="GO" id="GO:0005524">
    <property type="term" value="F:ATP binding"/>
    <property type="evidence" value="ECO:0007669"/>
    <property type="project" value="UniProtKB-KW"/>
</dbReference>
<evidence type="ECO:0000256" key="4">
    <source>
        <dbReference type="ARBA" id="ARBA00022840"/>
    </source>
</evidence>
<evidence type="ECO:0000313" key="6">
    <source>
        <dbReference type="EMBL" id="PSN97213.1"/>
    </source>
</evidence>
<dbReference type="PROSITE" id="PS00211">
    <property type="entry name" value="ABC_TRANSPORTER_1"/>
    <property type="match status" value="1"/>
</dbReference>
<dbReference type="PROSITE" id="PS50893">
    <property type="entry name" value="ABC_TRANSPORTER_2"/>
    <property type="match status" value="1"/>
</dbReference>
<dbReference type="Proteomes" id="UP000240681">
    <property type="component" value="Unassembled WGS sequence"/>
</dbReference>
<dbReference type="EMBL" id="NEXK01000024">
    <property type="protein sequence ID" value="PSN97213.1"/>
    <property type="molecule type" value="Genomic_DNA"/>
</dbReference>
<dbReference type="SMART" id="SM00382">
    <property type="entry name" value="AAA"/>
    <property type="match status" value="1"/>
</dbReference>
<dbReference type="CDD" id="cd03230">
    <property type="entry name" value="ABC_DR_subfamily_A"/>
    <property type="match status" value="1"/>
</dbReference>